<keyword evidence="6 9" id="KW-1133">Transmembrane helix</keyword>
<dbReference type="PANTHER" id="PTHR23137:SF36">
    <property type="entry name" value="VESICLE TRANSPORT PROTEIN SFT2C"/>
    <property type="match status" value="1"/>
</dbReference>
<feature type="transmembrane region" description="Helical" evidence="9">
    <location>
        <begin position="153"/>
        <end position="174"/>
    </location>
</feature>
<accession>A0ABQ9FSG5</accession>
<comment type="subcellular location">
    <subcellularLocation>
        <location evidence="2 9">Membrane</location>
        <topology evidence="2 9">Multi-pass membrane protein</topology>
    </subcellularLocation>
</comment>
<keyword evidence="7 9" id="KW-0472">Membrane</keyword>
<keyword evidence="11" id="KW-1185">Reference proteome</keyword>
<dbReference type="PANTHER" id="PTHR23137">
    <property type="entry name" value="VESICLE TRANSPORT PROTEIN-RELATED"/>
    <property type="match status" value="1"/>
</dbReference>
<comment type="caution">
    <text evidence="9">Lacks conserved residue(s) required for the propagation of feature annotation.</text>
</comment>
<evidence type="ECO:0000256" key="7">
    <source>
        <dbReference type="ARBA" id="ARBA00023136"/>
    </source>
</evidence>
<comment type="similarity">
    <text evidence="8 9">Belongs to the SFT2 family.</text>
</comment>
<dbReference type="Proteomes" id="UP001217089">
    <property type="component" value="Unassembled WGS sequence"/>
</dbReference>
<feature type="transmembrane region" description="Helical" evidence="9">
    <location>
        <begin position="98"/>
        <end position="117"/>
    </location>
</feature>
<evidence type="ECO:0000256" key="2">
    <source>
        <dbReference type="ARBA" id="ARBA00004141"/>
    </source>
</evidence>
<keyword evidence="3 9" id="KW-0813">Transport</keyword>
<evidence type="ECO:0000256" key="4">
    <source>
        <dbReference type="ARBA" id="ARBA00022692"/>
    </source>
</evidence>
<evidence type="ECO:0000313" key="10">
    <source>
        <dbReference type="EMBL" id="KAJ8320198.1"/>
    </source>
</evidence>
<keyword evidence="4 9" id="KW-0812">Transmembrane</keyword>
<evidence type="ECO:0000256" key="3">
    <source>
        <dbReference type="ARBA" id="ARBA00022448"/>
    </source>
</evidence>
<dbReference type="EMBL" id="JARBDR010000141">
    <property type="protein sequence ID" value="KAJ8320198.1"/>
    <property type="molecule type" value="Genomic_DNA"/>
</dbReference>
<dbReference type="Pfam" id="PF04178">
    <property type="entry name" value="Got1"/>
    <property type="match status" value="1"/>
</dbReference>
<dbReference type="InterPro" id="IPR007305">
    <property type="entry name" value="Vesicle_transpt_Got1/SFT2"/>
</dbReference>
<evidence type="ECO:0000256" key="1">
    <source>
        <dbReference type="ARBA" id="ARBA00003566"/>
    </source>
</evidence>
<evidence type="ECO:0000256" key="5">
    <source>
        <dbReference type="ARBA" id="ARBA00022927"/>
    </source>
</evidence>
<proteinExistence type="inferred from homology"/>
<evidence type="ECO:0000256" key="9">
    <source>
        <dbReference type="RuleBase" id="RU363111"/>
    </source>
</evidence>
<comment type="caution">
    <text evidence="10">The sequence shown here is derived from an EMBL/GenBank/DDBJ whole genome shotgun (WGS) entry which is preliminary data.</text>
</comment>
<organism evidence="10 11">
    <name type="scientific">Tegillarca granosa</name>
    <name type="common">Malaysian cockle</name>
    <name type="synonym">Anadara granosa</name>
    <dbReference type="NCBI Taxonomy" id="220873"/>
    <lineage>
        <taxon>Eukaryota</taxon>
        <taxon>Metazoa</taxon>
        <taxon>Spiralia</taxon>
        <taxon>Lophotrochozoa</taxon>
        <taxon>Mollusca</taxon>
        <taxon>Bivalvia</taxon>
        <taxon>Autobranchia</taxon>
        <taxon>Pteriomorphia</taxon>
        <taxon>Arcoida</taxon>
        <taxon>Arcoidea</taxon>
        <taxon>Arcidae</taxon>
        <taxon>Tegillarca</taxon>
    </lineage>
</organism>
<reference evidence="10 11" key="1">
    <citation type="submission" date="2022-12" db="EMBL/GenBank/DDBJ databases">
        <title>Chromosome-level genome of Tegillarca granosa.</title>
        <authorList>
            <person name="Kim J."/>
        </authorList>
    </citation>
    <scope>NUCLEOTIDE SEQUENCE [LARGE SCALE GENOMIC DNA]</scope>
    <source>
        <strain evidence="10">Teg-2019</strain>
        <tissue evidence="10">Adductor muscle</tissue>
    </source>
</reference>
<evidence type="ECO:0000256" key="8">
    <source>
        <dbReference type="ARBA" id="ARBA00025800"/>
    </source>
</evidence>
<gene>
    <name evidence="10" type="ORF">KUTeg_001785</name>
</gene>
<feature type="transmembrane region" description="Helical" evidence="9">
    <location>
        <begin position="129"/>
        <end position="147"/>
    </location>
</feature>
<dbReference type="InterPro" id="IPR011691">
    <property type="entry name" value="Vesicle_transpt_SFT2"/>
</dbReference>
<sequence length="202" mass="22525">MAGLNKNLQDYLSRSSTSVASSSTGTEKSGGFGLGRFNFFNRNSEPVPDDTGDVANSWFSKAQNDPLFPDKETKNIWLCIVFVIGDILFFNARKFAVLYTLGSLFVIFSFSFLWGPVNHLKHLFSVPRLPFTSAYFGTLFATLYFALWSRSTVLTVICAVLQILSLVWYIVSYIPGGQTGLKFFTKIFYAAASKTVQKTLPV</sequence>
<comment type="function">
    <text evidence="1 9">May be involved in fusion of retrograde transport vesicles derived from an endocytic compartment with the Golgi complex.</text>
</comment>
<name>A0ABQ9FSG5_TEGGR</name>
<evidence type="ECO:0000256" key="6">
    <source>
        <dbReference type="ARBA" id="ARBA00022989"/>
    </source>
</evidence>
<protein>
    <recommendedName>
        <fullName evidence="9">Vesicle transport protein</fullName>
    </recommendedName>
</protein>
<evidence type="ECO:0000313" key="11">
    <source>
        <dbReference type="Proteomes" id="UP001217089"/>
    </source>
</evidence>
<keyword evidence="5 9" id="KW-0653">Protein transport</keyword>